<evidence type="ECO:0000313" key="12">
    <source>
        <dbReference type="EMBL" id="GGB18662.1"/>
    </source>
</evidence>
<dbReference type="GO" id="GO:0008240">
    <property type="term" value="F:tripeptidyl-peptidase activity"/>
    <property type="evidence" value="ECO:0007669"/>
    <property type="project" value="TreeGrafter"/>
</dbReference>
<accession>A0A916WPY4</accession>
<dbReference type="SMART" id="SM00944">
    <property type="entry name" value="Pro-kuma_activ"/>
    <property type="match status" value="1"/>
</dbReference>
<keyword evidence="4" id="KW-0378">Hydrolase</keyword>
<dbReference type="CDD" id="cd04056">
    <property type="entry name" value="Peptidases_S53"/>
    <property type="match status" value="1"/>
</dbReference>
<gene>
    <name evidence="12" type="ORF">GCM10011492_05650</name>
</gene>
<evidence type="ECO:0000313" key="13">
    <source>
        <dbReference type="Proteomes" id="UP000636793"/>
    </source>
</evidence>
<evidence type="ECO:0000256" key="9">
    <source>
        <dbReference type="SAM" id="MobiDB-lite"/>
    </source>
</evidence>
<dbReference type="InterPro" id="IPR036852">
    <property type="entry name" value="Peptidase_S8/S53_dom_sf"/>
</dbReference>
<dbReference type="CDD" id="cd11377">
    <property type="entry name" value="Pro-peptidase_S53"/>
    <property type="match status" value="1"/>
</dbReference>
<name>A0A916WPY4_9MICO</name>
<dbReference type="Pfam" id="PF09286">
    <property type="entry name" value="Pro-kuma_activ"/>
    <property type="match status" value="1"/>
</dbReference>
<evidence type="ECO:0000256" key="5">
    <source>
        <dbReference type="ARBA" id="ARBA00022825"/>
    </source>
</evidence>
<feature type="chain" id="PRO_5037218958" evidence="10">
    <location>
        <begin position="37"/>
        <end position="683"/>
    </location>
</feature>
<dbReference type="InterPro" id="IPR015366">
    <property type="entry name" value="S53_propep"/>
</dbReference>
<evidence type="ECO:0000259" key="11">
    <source>
        <dbReference type="PROSITE" id="PS51695"/>
    </source>
</evidence>
<feature type="region of interest" description="Disordered" evidence="9">
    <location>
        <begin position="38"/>
        <end position="61"/>
    </location>
</feature>
<dbReference type="SUPFAM" id="SSF52743">
    <property type="entry name" value="Subtilisin-like"/>
    <property type="match status" value="1"/>
</dbReference>
<dbReference type="PANTHER" id="PTHR14218">
    <property type="entry name" value="PROTEASE S8 TRIPEPTIDYL PEPTIDASE I CLN2"/>
    <property type="match status" value="1"/>
</dbReference>
<keyword evidence="5" id="KW-0720">Serine protease</keyword>
<protein>
    <submittedName>
        <fullName evidence="12">Serine protease</fullName>
    </submittedName>
</protein>
<dbReference type="AlphaFoldDB" id="A0A916WPY4"/>
<dbReference type="EMBL" id="BMHI01000001">
    <property type="protein sequence ID" value="GGB18662.1"/>
    <property type="molecule type" value="Genomic_DNA"/>
</dbReference>
<evidence type="ECO:0000256" key="2">
    <source>
        <dbReference type="ARBA" id="ARBA00022670"/>
    </source>
</evidence>
<dbReference type="InterPro" id="IPR030400">
    <property type="entry name" value="Sedolisin_dom"/>
</dbReference>
<evidence type="ECO:0000256" key="8">
    <source>
        <dbReference type="PROSITE-ProRule" id="PRU01240"/>
    </source>
</evidence>
<keyword evidence="2 12" id="KW-0645">Protease</keyword>
<dbReference type="GO" id="GO:0004252">
    <property type="term" value="F:serine-type endopeptidase activity"/>
    <property type="evidence" value="ECO:0007669"/>
    <property type="project" value="InterPro"/>
</dbReference>
<reference evidence="12" key="1">
    <citation type="journal article" date="2014" name="Int. J. Syst. Evol. Microbiol.">
        <title>Complete genome sequence of Corynebacterium casei LMG S-19264T (=DSM 44701T), isolated from a smear-ripened cheese.</title>
        <authorList>
            <consortium name="US DOE Joint Genome Institute (JGI-PGF)"/>
            <person name="Walter F."/>
            <person name="Albersmeier A."/>
            <person name="Kalinowski J."/>
            <person name="Ruckert C."/>
        </authorList>
    </citation>
    <scope>NUCLEOTIDE SEQUENCE</scope>
    <source>
        <strain evidence="12">CGMCC 1.15085</strain>
    </source>
</reference>
<dbReference type="SUPFAM" id="SSF54897">
    <property type="entry name" value="Protease propeptides/inhibitors"/>
    <property type="match status" value="1"/>
</dbReference>
<feature type="domain" description="Peptidase S53" evidence="11">
    <location>
        <begin position="280"/>
        <end position="682"/>
    </location>
</feature>
<keyword evidence="10" id="KW-0732">Signal</keyword>
<dbReference type="PROSITE" id="PS51695">
    <property type="entry name" value="SEDOLISIN"/>
    <property type="match status" value="1"/>
</dbReference>
<evidence type="ECO:0000256" key="4">
    <source>
        <dbReference type="ARBA" id="ARBA00022801"/>
    </source>
</evidence>
<comment type="caution">
    <text evidence="8">Lacks conserved residue(s) required for the propagation of feature annotation.</text>
</comment>
<keyword evidence="13" id="KW-1185">Reference proteome</keyword>
<evidence type="ECO:0000256" key="7">
    <source>
        <dbReference type="ARBA" id="ARBA00023145"/>
    </source>
</evidence>
<dbReference type="PROSITE" id="PS51892">
    <property type="entry name" value="SUBTILASE"/>
    <property type="match status" value="1"/>
</dbReference>
<dbReference type="Proteomes" id="UP000636793">
    <property type="component" value="Unassembled WGS sequence"/>
</dbReference>
<comment type="cofactor">
    <cofactor evidence="1">
        <name>Ca(2+)</name>
        <dbReference type="ChEBI" id="CHEBI:29108"/>
    </cofactor>
</comment>
<dbReference type="InterPro" id="IPR023828">
    <property type="entry name" value="Peptidase_S8_Ser-AS"/>
</dbReference>
<dbReference type="InterPro" id="IPR050819">
    <property type="entry name" value="Tripeptidyl-peptidase_I"/>
</dbReference>
<comment type="caution">
    <text evidence="12">The sequence shown here is derived from an EMBL/GenBank/DDBJ whole genome shotgun (WGS) entry which is preliminary data.</text>
</comment>
<dbReference type="GO" id="GO:0046872">
    <property type="term" value="F:metal ion binding"/>
    <property type="evidence" value="ECO:0007669"/>
    <property type="project" value="UniProtKB-KW"/>
</dbReference>
<sequence length="683" mass="71323">MTSRPSRRMSRGLLATAGLTVSAATALALVNSSASASPLPTLDSGSHLSAGPATTHGRKVVATKPAWTTNAKRVGTPASSTRHQLVVTLKTDQAAATAYAKSVSDPTSPNYRKFLTPAQFAERFGASKATVSAAEKWLTTQGFTVRSVDASHTSLTVTGPTTAVNKAFGAKLGTFKHDGSTVTAPTAAASVPASTPIAYVVGMDTTPRNHTNHISRSQLSAKMMQRIAKKHGVTLPNDVTPAADTVSGTGCSHYWGEQIRPYQTANPAPFTNPLPSATCGFTPKALNKVQKVDKVKQTGKGVTVGITMWCGASTLVSDTNHWSKDMGLPTLKSGQVKIVEPTAPYNEYCEYNGASDYTEVALDVQAIHSAAPAAKIVYSAATDPNDAPLLDALHRLIDDNGVDIVSDSWGGQESLLDDTTKAAYDQVFTQAAAQGITVLFSSGDSGDGGAGDGSFPPAPNFPASDPWITSVGGTNIGTTKNGSMAFESGWMTSEASEGDNVWGGWYYSYGAGGGISKLFAQPYYQKGVVPVKFSGSTPMRSYPDLSNLADPATGFLIGYTDTNGNYMTGSIGGTSLAAPRTAGQLALAIQQAGGRRLGFINPVIYSQGAKHLTDLQSNKASNAYLTFADFGSIFGFPPIPEVVVLNSQSLINQTLTLQKGYDSLSGVGAIDNQSQLMKLVNGK</sequence>
<keyword evidence="6" id="KW-0106">Calcium</keyword>
<reference evidence="12" key="2">
    <citation type="submission" date="2020-09" db="EMBL/GenBank/DDBJ databases">
        <authorList>
            <person name="Sun Q."/>
            <person name="Zhou Y."/>
        </authorList>
    </citation>
    <scope>NUCLEOTIDE SEQUENCE</scope>
    <source>
        <strain evidence="12">CGMCC 1.15085</strain>
    </source>
</reference>
<evidence type="ECO:0000256" key="3">
    <source>
        <dbReference type="ARBA" id="ARBA00022723"/>
    </source>
</evidence>
<dbReference type="Gene3D" id="3.40.50.200">
    <property type="entry name" value="Peptidase S8/S53 domain"/>
    <property type="match status" value="1"/>
</dbReference>
<feature type="signal peptide" evidence="10">
    <location>
        <begin position="1"/>
        <end position="36"/>
    </location>
</feature>
<proteinExistence type="inferred from homology"/>
<dbReference type="Pfam" id="PF00082">
    <property type="entry name" value="Peptidase_S8"/>
    <property type="match status" value="1"/>
</dbReference>
<keyword evidence="3" id="KW-0479">Metal-binding</keyword>
<keyword evidence="7" id="KW-0865">Zymogen</keyword>
<evidence type="ECO:0000256" key="6">
    <source>
        <dbReference type="ARBA" id="ARBA00022837"/>
    </source>
</evidence>
<dbReference type="PROSITE" id="PS00138">
    <property type="entry name" value="SUBTILASE_SER"/>
    <property type="match status" value="1"/>
</dbReference>
<dbReference type="PANTHER" id="PTHR14218:SF15">
    <property type="entry name" value="TRIPEPTIDYL-PEPTIDASE 1"/>
    <property type="match status" value="1"/>
</dbReference>
<dbReference type="GO" id="GO:0006508">
    <property type="term" value="P:proteolysis"/>
    <property type="evidence" value="ECO:0007669"/>
    <property type="project" value="UniProtKB-KW"/>
</dbReference>
<evidence type="ECO:0000256" key="10">
    <source>
        <dbReference type="SAM" id="SignalP"/>
    </source>
</evidence>
<organism evidence="12 13">
    <name type="scientific">Flexivirga endophytica</name>
    <dbReference type="NCBI Taxonomy" id="1849103"/>
    <lineage>
        <taxon>Bacteria</taxon>
        <taxon>Bacillati</taxon>
        <taxon>Actinomycetota</taxon>
        <taxon>Actinomycetes</taxon>
        <taxon>Micrococcales</taxon>
        <taxon>Dermacoccaceae</taxon>
        <taxon>Flexivirga</taxon>
    </lineage>
</organism>
<comment type="similarity">
    <text evidence="8">Belongs to the peptidase S8 family.</text>
</comment>
<dbReference type="RefSeq" id="WP_188835423.1">
    <property type="nucleotide sequence ID" value="NZ_BMHI01000001.1"/>
</dbReference>
<evidence type="ECO:0000256" key="1">
    <source>
        <dbReference type="ARBA" id="ARBA00001913"/>
    </source>
</evidence>
<dbReference type="InterPro" id="IPR000209">
    <property type="entry name" value="Peptidase_S8/S53_dom"/>
</dbReference>